<dbReference type="EMBL" id="BJOU01000001">
    <property type="protein sequence ID" value="GED96501.1"/>
    <property type="molecule type" value="Genomic_DNA"/>
</dbReference>
<organism evidence="1 2">
    <name type="scientific">Gordonia crocea</name>
    <dbReference type="NCBI Taxonomy" id="589162"/>
    <lineage>
        <taxon>Bacteria</taxon>
        <taxon>Bacillati</taxon>
        <taxon>Actinomycetota</taxon>
        <taxon>Actinomycetes</taxon>
        <taxon>Mycobacteriales</taxon>
        <taxon>Gordoniaceae</taxon>
        <taxon>Gordonia</taxon>
    </lineage>
</organism>
<evidence type="ECO:0008006" key="3">
    <source>
        <dbReference type="Google" id="ProtNLM"/>
    </source>
</evidence>
<dbReference type="Gene3D" id="3.30.530.20">
    <property type="match status" value="1"/>
</dbReference>
<keyword evidence="2" id="KW-1185">Reference proteome</keyword>
<proteinExistence type="predicted"/>
<dbReference type="InterPro" id="IPR023393">
    <property type="entry name" value="START-like_dom_sf"/>
</dbReference>
<dbReference type="InterPro" id="IPR019587">
    <property type="entry name" value="Polyketide_cyclase/dehydratase"/>
</dbReference>
<evidence type="ECO:0000313" key="1">
    <source>
        <dbReference type="EMBL" id="GED96501.1"/>
    </source>
</evidence>
<dbReference type="SUPFAM" id="SSF55961">
    <property type="entry name" value="Bet v1-like"/>
    <property type="match status" value="1"/>
</dbReference>
<evidence type="ECO:0000313" key="2">
    <source>
        <dbReference type="Proteomes" id="UP000444980"/>
    </source>
</evidence>
<gene>
    <name evidence="1" type="ORF">nbrc107697_05400</name>
</gene>
<accession>A0A7M3SV27</accession>
<name>A0A7M3SV27_9ACTN</name>
<dbReference type="AlphaFoldDB" id="A0A7M3SV27"/>
<dbReference type="InterPro" id="IPR014488">
    <property type="entry name" value="UCP017371"/>
</dbReference>
<dbReference type="PIRSF" id="PIRSF017371">
    <property type="entry name" value="UCP017371"/>
    <property type="match status" value="1"/>
</dbReference>
<dbReference type="Pfam" id="PF10604">
    <property type="entry name" value="Polyketide_cyc2"/>
    <property type="match status" value="1"/>
</dbReference>
<comment type="caution">
    <text evidence="1">The sequence shown here is derived from an EMBL/GenBank/DDBJ whole genome shotgun (WGS) entry which is preliminary data.</text>
</comment>
<dbReference type="Proteomes" id="UP000444980">
    <property type="component" value="Unassembled WGS sequence"/>
</dbReference>
<protein>
    <recommendedName>
        <fullName evidence="3">Polyketide cyclase</fullName>
    </recommendedName>
</protein>
<reference evidence="2" key="1">
    <citation type="submission" date="2019-06" db="EMBL/GenBank/DDBJ databases">
        <title>Gordonia isolated from sludge of a wastewater treatment plant.</title>
        <authorList>
            <person name="Tamura T."/>
            <person name="Aoyama K."/>
            <person name="Kang Y."/>
            <person name="Saito S."/>
            <person name="Akiyama N."/>
            <person name="Yazawa K."/>
            <person name="Gonoi T."/>
            <person name="Mikami Y."/>
        </authorList>
    </citation>
    <scope>NUCLEOTIDE SEQUENCE [LARGE SCALE GENOMIC DNA]</scope>
    <source>
        <strain evidence="2">NBRC 107697</strain>
    </source>
</reference>
<sequence length="160" mass="16836">MAASAYRDDDTEETEMAQVTATQTVEINAPADAVVAALADYSTVRPAILPANYRDYDVLSGGTGEGTVVHWILQATEKRQRDVKATVGVTDTTVTETDANSSMVTTYTVAPAGAGSRVTTTTTWQGAGGIGGFFEKTFAPKGLGRIQAELLGNLKSRLES</sequence>